<comment type="caution">
    <text evidence="1">The sequence shown here is derived from an EMBL/GenBank/DDBJ whole genome shotgun (WGS) entry which is preliminary data.</text>
</comment>
<accession>A0ABW4QH94</accession>
<organism evidence="1 2">
    <name type="scientific">Planococcus chinensis</name>
    <dbReference type="NCBI Taxonomy" id="272917"/>
    <lineage>
        <taxon>Bacteria</taxon>
        <taxon>Bacillati</taxon>
        <taxon>Bacillota</taxon>
        <taxon>Bacilli</taxon>
        <taxon>Bacillales</taxon>
        <taxon>Caryophanaceae</taxon>
        <taxon>Planococcus</taxon>
    </lineage>
</organism>
<gene>
    <name evidence="1" type="ORF">ACFSDB_08495</name>
</gene>
<evidence type="ECO:0000313" key="2">
    <source>
        <dbReference type="Proteomes" id="UP001597273"/>
    </source>
</evidence>
<name>A0ABW4QH94_9BACL</name>
<sequence>MVTLFPEVTDKAGVPRTLQVPFKMGRPCGDPFDFETRKQVVEALLGLTALPSGTRELYKDVPFLHGQ</sequence>
<reference evidence="2" key="1">
    <citation type="journal article" date="2019" name="Int. J. Syst. Evol. Microbiol.">
        <title>The Global Catalogue of Microorganisms (GCM) 10K type strain sequencing project: providing services to taxonomists for standard genome sequencing and annotation.</title>
        <authorList>
            <consortium name="The Broad Institute Genomics Platform"/>
            <consortium name="The Broad Institute Genome Sequencing Center for Infectious Disease"/>
            <person name="Wu L."/>
            <person name="Ma J."/>
        </authorList>
    </citation>
    <scope>NUCLEOTIDE SEQUENCE [LARGE SCALE GENOMIC DNA]</scope>
    <source>
        <strain evidence="2">CGMCC 1.15475</strain>
    </source>
</reference>
<dbReference type="EMBL" id="JBHUFW010000005">
    <property type="protein sequence ID" value="MFD1862970.1"/>
    <property type="molecule type" value="Genomic_DNA"/>
</dbReference>
<proteinExistence type="predicted"/>
<evidence type="ECO:0000313" key="1">
    <source>
        <dbReference type="EMBL" id="MFD1862970.1"/>
    </source>
</evidence>
<protein>
    <submittedName>
        <fullName evidence="1">Uncharacterized protein</fullName>
    </submittedName>
</protein>
<keyword evidence="2" id="KW-1185">Reference proteome</keyword>
<dbReference type="RefSeq" id="WP_204891876.1">
    <property type="nucleotide sequence ID" value="NZ_JBHUFW010000005.1"/>
</dbReference>
<dbReference type="Proteomes" id="UP001597273">
    <property type="component" value="Unassembled WGS sequence"/>
</dbReference>